<dbReference type="GO" id="GO:0006308">
    <property type="term" value="P:DNA catabolic process"/>
    <property type="evidence" value="ECO:0007669"/>
    <property type="project" value="InterPro"/>
</dbReference>
<keyword evidence="5" id="KW-1015">Disulfide bond</keyword>
<dbReference type="PANTHER" id="PTHR33146:SF26">
    <property type="entry name" value="ENDONUCLEASE 4"/>
    <property type="match status" value="1"/>
</dbReference>
<name>A0A512NSM2_9HYPH</name>
<evidence type="ECO:0000256" key="5">
    <source>
        <dbReference type="ARBA" id="ARBA00023157"/>
    </source>
</evidence>
<dbReference type="PANTHER" id="PTHR33146">
    <property type="entry name" value="ENDONUCLEASE 4"/>
    <property type="match status" value="1"/>
</dbReference>
<gene>
    <name evidence="7" type="ORF">RSO01_91170</name>
</gene>
<dbReference type="AlphaFoldDB" id="A0A512NSM2"/>
<accession>A0A512NSM2</accession>
<dbReference type="GO" id="GO:0004519">
    <property type="term" value="F:endonuclease activity"/>
    <property type="evidence" value="ECO:0007669"/>
    <property type="project" value="UniProtKB-KW"/>
</dbReference>
<keyword evidence="4" id="KW-0378">Hydrolase</keyword>
<organism evidence="7 8">
    <name type="scientific">Reyranella soli</name>
    <dbReference type="NCBI Taxonomy" id="1230389"/>
    <lineage>
        <taxon>Bacteria</taxon>
        <taxon>Pseudomonadati</taxon>
        <taxon>Pseudomonadota</taxon>
        <taxon>Alphaproteobacteria</taxon>
        <taxon>Hyphomicrobiales</taxon>
        <taxon>Reyranellaceae</taxon>
        <taxon>Reyranella</taxon>
    </lineage>
</organism>
<evidence type="ECO:0000256" key="4">
    <source>
        <dbReference type="ARBA" id="ARBA00022801"/>
    </source>
</evidence>
<evidence type="ECO:0000313" key="7">
    <source>
        <dbReference type="EMBL" id="GEP61951.1"/>
    </source>
</evidence>
<dbReference type="GO" id="GO:0046872">
    <property type="term" value="F:metal ion binding"/>
    <property type="evidence" value="ECO:0007669"/>
    <property type="project" value="UniProtKB-KW"/>
</dbReference>
<sequence length="122" mass="13516">MTAIQKDFETLSSPTASQKQKLLALKFLGHWLGDIHQPLHVSFKDDRGGNEIDVTGECTSNLHSAWDTCLVLAAVNEDVEDAATDLMKSITPAKIEKWTHSEAKDWANESFAITVKHRPNTA</sequence>
<dbReference type="SUPFAM" id="SSF48537">
    <property type="entry name" value="Phospholipase C/P1 nuclease"/>
    <property type="match status" value="1"/>
</dbReference>
<dbReference type="EMBL" id="BKAJ01000276">
    <property type="protein sequence ID" value="GEP61951.1"/>
    <property type="molecule type" value="Genomic_DNA"/>
</dbReference>
<keyword evidence="8" id="KW-1185">Reference proteome</keyword>
<dbReference type="Gene3D" id="1.10.575.10">
    <property type="entry name" value="P1 Nuclease"/>
    <property type="match status" value="1"/>
</dbReference>
<protein>
    <recommendedName>
        <fullName evidence="9">Endonuclease</fullName>
    </recommendedName>
</protein>
<dbReference type="CDD" id="cd11010">
    <property type="entry name" value="S1-P1_nuclease"/>
    <property type="match status" value="1"/>
</dbReference>
<dbReference type="GO" id="GO:0003676">
    <property type="term" value="F:nucleic acid binding"/>
    <property type="evidence" value="ECO:0007669"/>
    <property type="project" value="InterPro"/>
</dbReference>
<proteinExistence type="predicted"/>
<keyword evidence="1" id="KW-0540">Nuclease</keyword>
<evidence type="ECO:0008006" key="9">
    <source>
        <dbReference type="Google" id="ProtNLM"/>
    </source>
</evidence>
<dbReference type="InterPro" id="IPR003154">
    <property type="entry name" value="S1/P1nuclease"/>
</dbReference>
<evidence type="ECO:0000256" key="6">
    <source>
        <dbReference type="ARBA" id="ARBA00023180"/>
    </source>
</evidence>
<dbReference type="InterPro" id="IPR008947">
    <property type="entry name" value="PLipase_C/P1_nuclease_dom_sf"/>
</dbReference>
<evidence type="ECO:0000256" key="3">
    <source>
        <dbReference type="ARBA" id="ARBA00022759"/>
    </source>
</evidence>
<reference evidence="7 8" key="1">
    <citation type="submission" date="2019-07" db="EMBL/GenBank/DDBJ databases">
        <title>Whole genome shotgun sequence of Reyranella soli NBRC 108950.</title>
        <authorList>
            <person name="Hosoyama A."/>
            <person name="Uohara A."/>
            <person name="Ohji S."/>
            <person name="Ichikawa N."/>
        </authorList>
    </citation>
    <scope>NUCLEOTIDE SEQUENCE [LARGE SCALE GENOMIC DNA]</scope>
    <source>
        <strain evidence="7 8">NBRC 108950</strain>
    </source>
</reference>
<dbReference type="GO" id="GO:0016788">
    <property type="term" value="F:hydrolase activity, acting on ester bonds"/>
    <property type="evidence" value="ECO:0007669"/>
    <property type="project" value="InterPro"/>
</dbReference>
<keyword evidence="6" id="KW-0325">Glycoprotein</keyword>
<evidence type="ECO:0000313" key="8">
    <source>
        <dbReference type="Proteomes" id="UP000321058"/>
    </source>
</evidence>
<evidence type="ECO:0000256" key="2">
    <source>
        <dbReference type="ARBA" id="ARBA00022723"/>
    </source>
</evidence>
<evidence type="ECO:0000256" key="1">
    <source>
        <dbReference type="ARBA" id="ARBA00022722"/>
    </source>
</evidence>
<keyword evidence="3" id="KW-0255">Endonuclease</keyword>
<dbReference type="Proteomes" id="UP000321058">
    <property type="component" value="Unassembled WGS sequence"/>
</dbReference>
<keyword evidence="2" id="KW-0479">Metal-binding</keyword>
<dbReference type="Pfam" id="PF02265">
    <property type="entry name" value="S1-P1_nuclease"/>
    <property type="match status" value="1"/>
</dbReference>
<comment type="caution">
    <text evidence="7">The sequence shown here is derived from an EMBL/GenBank/DDBJ whole genome shotgun (WGS) entry which is preliminary data.</text>
</comment>